<reference evidence="3 4" key="1">
    <citation type="submission" date="2019-12" db="EMBL/GenBank/DDBJ databases">
        <authorList>
            <person name="Alioto T."/>
            <person name="Alioto T."/>
            <person name="Gomez Garrido J."/>
        </authorList>
    </citation>
    <scope>NUCLEOTIDE SEQUENCE [LARGE SCALE GENOMIC DNA]</scope>
</reference>
<dbReference type="InterPro" id="IPR053063">
    <property type="entry name" value="PWWP_domain_containing_PDP"/>
</dbReference>
<dbReference type="SMART" id="SM00293">
    <property type="entry name" value="PWWP"/>
    <property type="match status" value="1"/>
</dbReference>
<dbReference type="SUPFAM" id="SSF63748">
    <property type="entry name" value="Tudor/PWWP/MBT"/>
    <property type="match status" value="1"/>
</dbReference>
<gene>
    <name evidence="3" type="ORF">OLEA9_A079621</name>
</gene>
<dbReference type="OrthoDB" id="62853at2759"/>
<dbReference type="Proteomes" id="UP000594638">
    <property type="component" value="Unassembled WGS sequence"/>
</dbReference>
<dbReference type="CDD" id="cd05162">
    <property type="entry name" value="PWWP"/>
    <property type="match status" value="1"/>
</dbReference>
<accession>A0A8S0S3T4</accession>
<dbReference type="PANTHER" id="PTHR42851">
    <property type="entry name" value="ALDOLASE-RELATED"/>
    <property type="match status" value="1"/>
</dbReference>
<protein>
    <recommendedName>
        <fullName evidence="2">PWWP domain-containing protein</fullName>
    </recommendedName>
</protein>
<sequence length="753" mass="83876">MPGESTEAMELVGIMLDGNLDMEKKGEDFKNLGNDTNIEGVEDSNRRFGVTGGSMSKNGVGMKGTVVDKGFDEGNPESLGEEAGLNAKQYFLCNGQVSNGTSENVEGIHVKPGLLIPKRRRGEHVTENEGEYYLSDLVWGKVRSHPWWPGQICEPSAASERVMKYFKKDSYLISYFGGLKLAWNETSKVRPFQMYFSRMEKCSKTEAFSHAVSCALDEVARRVHLGLSCPCLLQVVHDEIESKVVANVAIKKGWGRRNGRDGFSSTVSFLPAEVVQRLKSLAEAPLYRTDRLELVMIKAQLLAFNQWKRKNKLPFLKELGGLFNPDAHIAEHGGVRHSLEVWEGLFPGSNGADLVPSKMEKSIPQDSSWKGKYLSGSDKRPHKRERRISAPMSLSSPTLLNGQKKKMVLSGKKCETVDFQPCDSKVKRRKSLLLSSPHGKTSSQAETYFRDGEPIHRVLKYGDGNSNQAPARSGEKLATADLQIPTHGYRISHGERMVPAEHPPPDEIYSKLCLAAIDPTKGHDFSSSIVSSLCEFRNLICLGKSKARKHNRHAGKHEEEQTSISGTTDTFEFVGTEDSYWKDIVVQNISEDRVLLEPEIPTKKNASVAEPEAVVGMHGSTDNKQERDVILDKETDNPSCLMDEKSEENSPMALILTFTNLESIPSIINLNKIFSQYGPLNESETEILSKSKRAKVFFKRRADAETVFNDRGLFGIFGSTLVSYRLKYYRKLAEAPTTSKQNKKTTLVEGNAV</sequence>
<evidence type="ECO:0000313" key="3">
    <source>
        <dbReference type="EMBL" id="CAA2987224.1"/>
    </source>
</evidence>
<evidence type="ECO:0000259" key="2">
    <source>
        <dbReference type="PROSITE" id="PS50812"/>
    </source>
</evidence>
<feature type="domain" description="PWWP" evidence="2">
    <location>
        <begin position="134"/>
        <end position="195"/>
    </location>
</feature>
<proteinExistence type="predicted"/>
<evidence type="ECO:0000256" key="1">
    <source>
        <dbReference type="SAM" id="MobiDB-lite"/>
    </source>
</evidence>
<organism evidence="3 4">
    <name type="scientific">Olea europaea subsp. europaea</name>
    <dbReference type="NCBI Taxonomy" id="158383"/>
    <lineage>
        <taxon>Eukaryota</taxon>
        <taxon>Viridiplantae</taxon>
        <taxon>Streptophyta</taxon>
        <taxon>Embryophyta</taxon>
        <taxon>Tracheophyta</taxon>
        <taxon>Spermatophyta</taxon>
        <taxon>Magnoliopsida</taxon>
        <taxon>eudicotyledons</taxon>
        <taxon>Gunneridae</taxon>
        <taxon>Pentapetalae</taxon>
        <taxon>asterids</taxon>
        <taxon>lamiids</taxon>
        <taxon>Lamiales</taxon>
        <taxon>Oleaceae</taxon>
        <taxon>Oleeae</taxon>
        <taxon>Olea</taxon>
    </lineage>
</organism>
<dbReference type="PANTHER" id="PTHR42851:SF19">
    <property type="entry name" value="PWWP DOMAIN-CONTAINING PROTEIN 2-RELATED"/>
    <property type="match status" value="1"/>
</dbReference>
<dbReference type="Pfam" id="PF00855">
    <property type="entry name" value="PWWP"/>
    <property type="match status" value="1"/>
</dbReference>
<dbReference type="PROSITE" id="PS50812">
    <property type="entry name" value="PWWP"/>
    <property type="match status" value="1"/>
</dbReference>
<dbReference type="Gene3D" id="2.30.30.140">
    <property type="match status" value="1"/>
</dbReference>
<evidence type="ECO:0000313" key="4">
    <source>
        <dbReference type="Proteomes" id="UP000594638"/>
    </source>
</evidence>
<name>A0A8S0S3T4_OLEEU</name>
<feature type="region of interest" description="Disordered" evidence="1">
    <location>
        <begin position="360"/>
        <end position="397"/>
    </location>
</feature>
<dbReference type="AlphaFoldDB" id="A0A8S0S3T4"/>
<dbReference type="EMBL" id="CACTIH010003910">
    <property type="protein sequence ID" value="CAA2987224.1"/>
    <property type="molecule type" value="Genomic_DNA"/>
</dbReference>
<keyword evidence="4" id="KW-1185">Reference proteome</keyword>
<dbReference type="InterPro" id="IPR000313">
    <property type="entry name" value="PWWP_dom"/>
</dbReference>
<comment type="caution">
    <text evidence="3">The sequence shown here is derived from an EMBL/GenBank/DDBJ whole genome shotgun (WGS) entry which is preliminary data.</text>
</comment>
<dbReference type="Gramene" id="OE9A079621T1">
    <property type="protein sequence ID" value="OE9A079621C1"/>
    <property type="gene ID" value="OE9A079621"/>
</dbReference>